<dbReference type="PANTHER" id="PTHR42759">
    <property type="entry name" value="MOXR FAMILY PROTEIN"/>
    <property type="match status" value="1"/>
</dbReference>
<dbReference type="Pfam" id="PF17863">
    <property type="entry name" value="AAA_lid_2"/>
    <property type="match status" value="1"/>
</dbReference>
<dbReference type="GO" id="GO:0005524">
    <property type="term" value="F:ATP binding"/>
    <property type="evidence" value="ECO:0007669"/>
    <property type="project" value="UniProtKB-KW"/>
</dbReference>
<dbReference type="GO" id="GO:0016887">
    <property type="term" value="F:ATP hydrolysis activity"/>
    <property type="evidence" value="ECO:0007669"/>
    <property type="project" value="InterPro"/>
</dbReference>
<keyword evidence="6" id="KW-1185">Reference proteome</keyword>
<comment type="similarity">
    <text evidence="3">Belongs to the MoxR family.</text>
</comment>
<dbReference type="SMART" id="SM00382">
    <property type="entry name" value="AAA"/>
    <property type="match status" value="1"/>
</dbReference>
<dbReference type="InterPro" id="IPR050764">
    <property type="entry name" value="CbbQ/NirQ/NorQ/GpvN"/>
</dbReference>
<protein>
    <submittedName>
        <fullName evidence="5">MoxR-like ATPase</fullName>
    </submittedName>
</protein>
<dbReference type="Proteomes" id="UP000002881">
    <property type="component" value="Chromosome"/>
</dbReference>
<dbReference type="EMBL" id="CP003532">
    <property type="protein sequence ID" value="AFK08165.1"/>
    <property type="molecule type" value="Genomic_DNA"/>
</dbReference>
<keyword evidence="2" id="KW-0067">ATP-binding</keyword>
<dbReference type="InterPro" id="IPR041628">
    <property type="entry name" value="ChlI/MoxR_AAA_lid"/>
</dbReference>
<dbReference type="InterPro" id="IPR011703">
    <property type="entry name" value="ATPase_AAA-3"/>
</dbReference>
<dbReference type="PIRSF" id="PIRSF002849">
    <property type="entry name" value="AAA_ATPase_chaperone_MoxR_prd"/>
    <property type="match status" value="1"/>
</dbReference>
<organism evidence="5 6">
    <name type="scientific">Mesotoga prima MesG1.Ag.4.2</name>
    <dbReference type="NCBI Taxonomy" id="660470"/>
    <lineage>
        <taxon>Bacteria</taxon>
        <taxon>Thermotogati</taxon>
        <taxon>Thermotogota</taxon>
        <taxon>Thermotogae</taxon>
        <taxon>Kosmotogales</taxon>
        <taxon>Kosmotogaceae</taxon>
        <taxon>Mesotoga</taxon>
    </lineage>
</organism>
<reference evidence="5 6" key="1">
    <citation type="journal article" date="2012" name="Genome Biol. Evol.">
        <title>Genome Sequence of the Mesophilic Thermotogales Bacterium Mesotoga prima MesG1.Ag.4.2 Reveals the Largest Thermotogales Genome To Date.</title>
        <authorList>
            <person name="Zhaxybayeva O."/>
            <person name="Swithers K.S."/>
            <person name="Foght J."/>
            <person name="Green A.G."/>
            <person name="Bruce D."/>
            <person name="Detter C."/>
            <person name="Han S."/>
            <person name="Teshima H."/>
            <person name="Han J."/>
            <person name="Woyke T."/>
            <person name="Pitluck S."/>
            <person name="Nolan M."/>
            <person name="Ivanova N."/>
            <person name="Pati A."/>
            <person name="Land M.L."/>
            <person name="Dlutek M."/>
            <person name="Doolittle W.F."/>
            <person name="Noll K.M."/>
            <person name="Nesbo C.L."/>
        </authorList>
    </citation>
    <scope>NUCLEOTIDE SEQUENCE [LARGE SCALE GENOMIC DNA]</scope>
    <source>
        <strain evidence="6">mesG1.Ag.4.2</strain>
    </source>
</reference>
<evidence type="ECO:0000256" key="1">
    <source>
        <dbReference type="ARBA" id="ARBA00022741"/>
    </source>
</evidence>
<dbReference type="RefSeq" id="WP_014731885.1">
    <property type="nucleotide sequence ID" value="NC_017934.1"/>
</dbReference>
<dbReference type="FunFam" id="3.40.50.300:FF:000640">
    <property type="entry name" value="MoxR family ATPase"/>
    <property type="match status" value="1"/>
</dbReference>
<dbReference type="SUPFAM" id="SSF52540">
    <property type="entry name" value="P-loop containing nucleoside triphosphate hydrolases"/>
    <property type="match status" value="1"/>
</dbReference>
<dbReference type="InterPro" id="IPR003593">
    <property type="entry name" value="AAA+_ATPase"/>
</dbReference>
<dbReference type="PANTHER" id="PTHR42759:SF5">
    <property type="entry name" value="METHANOL DEHYDROGENASE REGULATOR"/>
    <property type="match status" value="1"/>
</dbReference>
<dbReference type="GeneID" id="87108265"/>
<keyword evidence="1" id="KW-0547">Nucleotide-binding</keyword>
<evidence type="ECO:0000256" key="2">
    <source>
        <dbReference type="ARBA" id="ARBA00022840"/>
    </source>
</evidence>
<dbReference type="HOGENOM" id="CLU_034716_2_0_0"/>
<dbReference type="CDD" id="cd00009">
    <property type="entry name" value="AAA"/>
    <property type="match status" value="1"/>
</dbReference>
<sequence length="316" mass="35207">MVSIGEFGSKIKENISRVIVGKEKTIERVLAVLISGGHVLINDVPGVGKTMLARSLAISLGLEFNRLQCTPDLLPGDVTGISILNLKTNEFNFRKGPIFTQILLVDEINRTTPRTQSALLEAMAERQVTVDGRSFQMEKPFFVIATQNPVEFEGTFPLPEAQLDRFSISLTMGYPDEQSERKLLKGISDEHPITSLKPVSGQDELDSVLKQVKEVEIEDSVLQYIISIVNETRSHRDIQLGVSPRGSIALMETARALAGIRGRRFVIPDDVKETACDILSHRIIIKPEARLMRRTNRDVINEIVESLPIPINNEKT</sequence>
<evidence type="ECO:0000256" key="3">
    <source>
        <dbReference type="ARBA" id="ARBA00061607"/>
    </source>
</evidence>
<feature type="domain" description="AAA+ ATPase" evidence="4">
    <location>
        <begin position="35"/>
        <end position="176"/>
    </location>
</feature>
<accession>I2F8B2</accession>
<dbReference type="AlphaFoldDB" id="I2F8B2"/>
<evidence type="ECO:0000313" key="5">
    <source>
        <dbReference type="EMBL" id="AFK08165.1"/>
    </source>
</evidence>
<name>I2F8B2_9BACT</name>
<gene>
    <name evidence="5" type="ORF">Theba_2565</name>
</gene>
<dbReference type="STRING" id="660470.Theba_2565"/>
<evidence type="ECO:0000313" key="6">
    <source>
        <dbReference type="Proteomes" id="UP000002881"/>
    </source>
</evidence>
<dbReference type="Pfam" id="PF07726">
    <property type="entry name" value="AAA_3"/>
    <property type="match status" value="1"/>
</dbReference>
<dbReference type="eggNOG" id="COG0714">
    <property type="taxonomic scope" value="Bacteria"/>
</dbReference>
<dbReference type="InterPro" id="IPR027417">
    <property type="entry name" value="P-loop_NTPase"/>
</dbReference>
<dbReference type="Gene3D" id="3.40.50.300">
    <property type="entry name" value="P-loop containing nucleotide triphosphate hydrolases"/>
    <property type="match status" value="1"/>
</dbReference>
<dbReference type="Gene3D" id="1.10.8.80">
    <property type="entry name" value="Magnesium chelatase subunit I, C-Terminal domain"/>
    <property type="match status" value="1"/>
</dbReference>
<evidence type="ECO:0000259" key="4">
    <source>
        <dbReference type="SMART" id="SM00382"/>
    </source>
</evidence>
<dbReference type="KEGG" id="mpg:Theba_2565"/>
<proteinExistence type="inferred from homology"/>